<evidence type="ECO:0000313" key="3">
    <source>
        <dbReference type="Proteomes" id="UP001519289"/>
    </source>
</evidence>
<dbReference type="RefSeq" id="WP_209466634.1">
    <property type="nucleotide sequence ID" value="NZ_JAGGLG010000014.1"/>
</dbReference>
<feature type="transmembrane region" description="Helical" evidence="1">
    <location>
        <begin position="12"/>
        <end position="31"/>
    </location>
</feature>
<feature type="transmembrane region" description="Helical" evidence="1">
    <location>
        <begin position="124"/>
        <end position="146"/>
    </location>
</feature>
<accession>A0ABS4JSJ7</accession>
<feature type="transmembrane region" description="Helical" evidence="1">
    <location>
        <begin position="191"/>
        <end position="210"/>
    </location>
</feature>
<dbReference type="Proteomes" id="UP001519289">
    <property type="component" value="Unassembled WGS sequence"/>
</dbReference>
<evidence type="ECO:0008006" key="4">
    <source>
        <dbReference type="Google" id="ProtNLM"/>
    </source>
</evidence>
<sequence length="224" mass="24172">MKLLLYAWKAQANWGWLPLAAGLGLVLLYLLDDGFRPLGAARSQDDLTFLLEVCLPLALALLLARVPVLDHEVGASEVHLTWRFPAPLYLLRLAAAPLTAWIAASALLLLVAHELYTPVDLRTAVAITAYPAAALGGAALAGSAVARHQVGGVAASTLWWYVDLTRPGTFHRWGHLFPHYRPLPDSDPHALHLQALTAGLLGLALALRLAGRRERWVTGTSPAE</sequence>
<comment type="caution">
    <text evidence="2">The sequence shown here is derived from an EMBL/GenBank/DDBJ whole genome shotgun (WGS) entry which is preliminary data.</text>
</comment>
<evidence type="ECO:0000313" key="2">
    <source>
        <dbReference type="EMBL" id="MBP2018503.1"/>
    </source>
</evidence>
<organism evidence="2 3">
    <name type="scientific">Symbiobacterium terraclitae</name>
    <dbReference type="NCBI Taxonomy" id="557451"/>
    <lineage>
        <taxon>Bacteria</taxon>
        <taxon>Bacillati</taxon>
        <taxon>Bacillota</taxon>
        <taxon>Clostridia</taxon>
        <taxon>Eubacteriales</taxon>
        <taxon>Symbiobacteriaceae</taxon>
        <taxon>Symbiobacterium</taxon>
    </lineage>
</organism>
<reference evidence="2 3" key="1">
    <citation type="submission" date="2021-03" db="EMBL/GenBank/DDBJ databases">
        <title>Genomic Encyclopedia of Type Strains, Phase IV (KMG-IV): sequencing the most valuable type-strain genomes for metagenomic binning, comparative biology and taxonomic classification.</title>
        <authorList>
            <person name="Goeker M."/>
        </authorList>
    </citation>
    <scope>NUCLEOTIDE SEQUENCE [LARGE SCALE GENOMIC DNA]</scope>
    <source>
        <strain evidence="2 3">DSM 27138</strain>
    </source>
</reference>
<keyword evidence="1" id="KW-0812">Transmembrane</keyword>
<keyword evidence="1" id="KW-0472">Membrane</keyword>
<name>A0ABS4JSJ7_9FIRM</name>
<proteinExistence type="predicted"/>
<protein>
    <recommendedName>
        <fullName evidence="4">ABC transporter permease</fullName>
    </recommendedName>
</protein>
<keyword evidence="3" id="KW-1185">Reference proteome</keyword>
<feature type="transmembrane region" description="Helical" evidence="1">
    <location>
        <begin position="89"/>
        <end position="112"/>
    </location>
</feature>
<feature type="transmembrane region" description="Helical" evidence="1">
    <location>
        <begin position="47"/>
        <end position="69"/>
    </location>
</feature>
<dbReference type="EMBL" id="JAGGLG010000014">
    <property type="protein sequence ID" value="MBP2018503.1"/>
    <property type="molecule type" value="Genomic_DNA"/>
</dbReference>
<evidence type="ECO:0000256" key="1">
    <source>
        <dbReference type="SAM" id="Phobius"/>
    </source>
</evidence>
<keyword evidence="1" id="KW-1133">Transmembrane helix</keyword>
<gene>
    <name evidence="2" type="ORF">J2Z79_001918</name>
</gene>